<dbReference type="PATRIC" id="fig|662479.7.peg.2687"/>
<protein>
    <submittedName>
        <fullName evidence="2">Uncharacterized protein</fullName>
    </submittedName>
</protein>
<keyword evidence="3" id="KW-1185">Reference proteome</keyword>
<organism evidence="2 3">
    <name type="scientific">Haloferax mucosum ATCC BAA-1512</name>
    <dbReference type="NCBI Taxonomy" id="662479"/>
    <lineage>
        <taxon>Archaea</taxon>
        <taxon>Methanobacteriati</taxon>
        <taxon>Methanobacteriota</taxon>
        <taxon>Stenosarchaea group</taxon>
        <taxon>Halobacteria</taxon>
        <taxon>Halobacteriales</taxon>
        <taxon>Haloferacaceae</taxon>
        <taxon>Haloferax</taxon>
    </lineage>
</organism>
<feature type="transmembrane region" description="Helical" evidence="1">
    <location>
        <begin position="135"/>
        <end position="156"/>
    </location>
</feature>
<dbReference type="Proteomes" id="UP000011550">
    <property type="component" value="Unassembled WGS sequence"/>
</dbReference>
<reference evidence="2 3" key="1">
    <citation type="journal article" date="2014" name="PLoS Genet.">
        <title>Phylogenetically driven sequencing of extremely halophilic archaea reveals strategies for static and dynamic osmo-response.</title>
        <authorList>
            <person name="Becker E.A."/>
            <person name="Seitzer P.M."/>
            <person name="Tritt A."/>
            <person name="Larsen D."/>
            <person name="Krusor M."/>
            <person name="Yao A.I."/>
            <person name="Wu D."/>
            <person name="Madern D."/>
            <person name="Eisen J.A."/>
            <person name="Darling A.E."/>
            <person name="Facciotti M.T."/>
        </authorList>
    </citation>
    <scope>NUCLEOTIDE SEQUENCE [LARGE SCALE GENOMIC DNA]</scope>
    <source>
        <strain evidence="2 3">ATCC BAA-1512</strain>
    </source>
</reference>
<comment type="caution">
    <text evidence="2">The sequence shown here is derived from an EMBL/GenBank/DDBJ whole genome shotgun (WGS) entry which is preliminary data.</text>
</comment>
<dbReference type="OrthoDB" id="183993at2157"/>
<evidence type="ECO:0000313" key="2">
    <source>
        <dbReference type="EMBL" id="ELZ91290.1"/>
    </source>
</evidence>
<evidence type="ECO:0000256" key="1">
    <source>
        <dbReference type="SAM" id="Phobius"/>
    </source>
</evidence>
<dbReference type="AlphaFoldDB" id="M0I3B8"/>
<keyword evidence="1" id="KW-0472">Membrane</keyword>
<evidence type="ECO:0000313" key="3">
    <source>
        <dbReference type="Proteomes" id="UP000011550"/>
    </source>
</evidence>
<keyword evidence="1" id="KW-0812">Transmembrane</keyword>
<proteinExistence type="predicted"/>
<keyword evidence="1" id="KW-1133">Transmembrane helix</keyword>
<name>M0I3B8_9EURY</name>
<gene>
    <name evidence="2" type="ORF">C440_13289</name>
</gene>
<accession>M0I3B8</accession>
<dbReference type="RefSeq" id="WP_008321003.1">
    <property type="nucleotide sequence ID" value="NZ_AOLN01000018.1"/>
</dbReference>
<sequence length="157" mass="17185">MSTLVLDYPPDSARILVKTAFELTDGIQTYHDAGVQITGKTGGGLSSYGEVLTVEIPEQQPSAEQTTLSVRARREVSVNVTAQPERYKERYLETLNDFRGQSIERIFESAGRHLAANGSKEVISERAQADGTSKLTLVVLAMVVLSLFTVFLPLVLL</sequence>
<dbReference type="STRING" id="662479.C440_13289"/>
<dbReference type="EMBL" id="AOLN01000018">
    <property type="protein sequence ID" value="ELZ91290.1"/>
    <property type="molecule type" value="Genomic_DNA"/>
</dbReference>